<dbReference type="InterPro" id="IPR002105">
    <property type="entry name" value="Dockerin_1_rpt"/>
</dbReference>
<proteinExistence type="predicted"/>
<reference evidence="2" key="1">
    <citation type="submission" date="2018-05" db="EMBL/GenBank/DDBJ databases">
        <authorList>
            <person name="Lanie J.A."/>
            <person name="Ng W.-L."/>
            <person name="Kazmierczak K.M."/>
            <person name="Andrzejewski T.M."/>
            <person name="Davidsen T.M."/>
            <person name="Wayne K.J."/>
            <person name="Tettelin H."/>
            <person name="Glass J.I."/>
            <person name="Rusch D."/>
            <person name="Podicherti R."/>
            <person name="Tsui H.-C.T."/>
            <person name="Winkler M.E."/>
        </authorList>
    </citation>
    <scope>NUCLEOTIDE SEQUENCE</scope>
</reference>
<evidence type="ECO:0000259" key="1">
    <source>
        <dbReference type="PROSITE" id="PS51766"/>
    </source>
</evidence>
<dbReference type="AlphaFoldDB" id="A0A382Q0H6"/>
<organism evidence="2">
    <name type="scientific">marine metagenome</name>
    <dbReference type="NCBI Taxonomy" id="408172"/>
    <lineage>
        <taxon>unclassified sequences</taxon>
        <taxon>metagenomes</taxon>
        <taxon>ecological metagenomes</taxon>
    </lineage>
</organism>
<dbReference type="Pfam" id="PF00404">
    <property type="entry name" value="Dockerin_1"/>
    <property type="match status" value="1"/>
</dbReference>
<evidence type="ECO:0000313" key="2">
    <source>
        <dbReference type="EMBL" id="SVC77882.1"/>
    </source>
</evidence>
<dbReference type="InterPro" id="IPR016134">
    <property type="entry name" value="Dockerin_dom"/>
</dbReference>
<dbReference type="Gene3D" id="1.10.1330.10">
    <property type="entry name" value="Dockerin domain"/>
    <property type="match status" value="1"/>
</dbReference>
<name>A0A382Q0H6_9ZZZZ</name>
<dbReference type="GO" id="GO:0004553">
    <property type="term" value="F:hydrolase activity, hydrolyzing O-glycosyl compounds"/>
    <property type="evidence" value="ECO:0007669"/>
    <property type="project" value="InterPro"/>
</dbReference>
<gene>
    <name evidence="2" type="ORF">METZ01_LOCUS330736</name>
</gene>
<dbReference type="PROSITE" id="PS51766">
    <property type="entry name" value="DOCKERIN"/>
    <property type="match status" value="1"/>
</dbReference>
<accession>A0A382Q0H6</accession>
<dbReference type="SUPFAM" id="SSF63446">
    <property type="entry name" value="Type I dockerin domain"/>
    <property type="match status" value="1"/>
</dbReference>
<dbReference type="EMBL" id="UINC01110400">
    <property type="protein sequence ID" value="SVC77882.1"/>
    <property type="molecule type" value="Genomic_DNA"/>
</dbReference>
<protein>
    <recommendedName>
        <fullName evidence="1">Dockerin domain-containing protein</fullName>
    </recommendedName>
</protein>
<dbReference type="CDD" id="cd14256">
    <property type="entry name" value="Dockerin_I"/>
    <property type="match status" value="1"/>
</dbReference>
<dbReference type="InterPro" id="IPR036439">
    <property type="entry name" value="Dockerin_dom_sf"/>
</dbReference>
<dbReference type="InterPro" id="IPR018247">
    <property type="entry name" value="EF_Hand_1_Ca_BS"/>
</dbReference>
<dbReference type="GO" id="GO:0000272">
    <property type="term" value="P:polysaccharide catabolic process"/>
    <property type="evidence" value="ECO:0007669"/>
    <property type="project" value="InterPro"/>
</dbReference>
<sequence length="100" mass="11027">MNSLTVIDIKESGNTGDSWNMFRGNNQRTGHYLYSGNSECSVELGDVNGDTIINILDLVQMANYVLEISTPTYECAADFNQDGAVNILDLVQTANYILEN</sequence>
<dbReference type="PROSITE" id="PS00018">
    <property type="entry name" value="EF_HAND_1"/>
    <property type="match status" value="1"/>
</dbReference>
<feature type="domain" description="Dockerin" evidence="1">
    <location>
        <begin position="40"/>
        <end position="100"/>
    </location>
</feature>